<evidence type="ECO:0000259" key="3">
    <source>
        <dbReference type="Pfam" id="PF01370"/>
    </source>
</evidence>
<evidence type="ECO:0000256" key="1">
    <source>
        <dbReference type="ARBA" id="ARBA00023002"/>
    </source>
</evidence>
<keyword evidence="5" id="KW-1185">Reference proteome</keyword>
<name>A0A1E3P514_WICAA</name>
<dbReference type="InterPro" id="IPR036291">
    <property type="entry name" value="NAD(P)-bd_dom_sf"/>
</dbReference>
<evidence type="ECO:0000256" key="2">
    <source>
        <dbReference type="ARBA" id="ARBA00023445"/>
    </source>
</evidence>
<evidence type="ECO:0000313" key="5">
    <source>
        <dbReference type="Proteomes" id="UP000094112"/>
    </source>
</evidence>
<comment type="similarity">
    <text evidence="2">Belongs to the NAD(P)-dependent epimerase/dehydratase family. Dihydroflavonol-4-reductase subfamily.</text>
</comment>
<dbReference type="Proteomes" id="UP000094112">
    <property type="component" value="Unassembled WGS sequence"/>
</dbReference>
<dbReference type="Gene3D" id="3.40.50.720">
    <property type="entry name" value="NAD(P)-binding Rossmann-like Domain"/>
    <property type="match status" value="1"/>
</dbReference>
<dbReference type="Pfam" id="PF01370">
    <property type="entry name" value="Epimerase"/>
    <property type="match status" value="1"/>
</dbReference>
<dbReference type="OrthoDB" id="2735536at2759"/>
<dbReference type="AlphaFoldDB" id="A0A1E3P514"/>
<dbReference type="EMBL" id="KV454210">
    <property type="protein sequence ID" value="ODQ60324.1"/>
    <property type="molecule type" value="Genomic_DNA"/>
</dbReference>
<keyword evidence="1" id="KW-0560">Oxidoreductase</keyword>
<dbReference type="SUPFAM" id="SSF51735">
    <property type="entry name" value="NAD(P)-binding Rossmann-fold domains"/>
    <property type="match status" value="1"/>
</dbReference>
<dbReference type="PANTHER" id="PTHR10366">
    <property type="entry name" value="NAD DEPENDENT EPIMERASE/DEHYDRATASE"/>
    <property type="match status" value="1"/>
</dbReference>
<dbReference type="RefSeq" id="XP_019039531.1">
    <property type="nucleotide sequence ID" value="XM_019181658.1"/>
</dbReference>
<dbReference type="InterPro" id="IPR001509">
    <property type="entry name" value="Epimerase_deHydtase"/>
</dbReference>
<sequence>MSSGETVLVTGANGFIALHIIGRLLERGYNVIGTVRSQDKADDIYKKFQSDSSDPKLKIEIIEDIIKPGAFDSLLQKEKDIKYILHTASPFKFGFTDDLAEGYKKPAVDGTLNVLKAIHKYGENVVTVVVTSSYASIMNLDKGDDASFTHTETVWNPIEWDDVKDETSAYIASKKLAESAAWNFAKENNVKFNLNTVCPPYVFGPQLFDEDAANEKLNTSNEIIVNLLKSDPNDTKFFNGVSGASIDVRDVAEFHILAFEREGVEGHRLLPIAENFSSQKILNLINEQFPELRGKIGKGDPAGESTIQGVTWNNDETIKLVGGYDFIPLKKQVYDSVKQVLDARNS</sequence>
<protein>
    <recommendedName>
        <fullName evidence="3">NAD-dependent epimerase/dehydratase domain-containing protein</fullName>
    </recommendedName>
</protein>
<dbReference type="GeneID" id="30198904"/>
<dbReference type="STRING" id="683960.A0A1E3P514"/>
<dbReference type="PANTHER" id="PTHR10366:SF564">
    <property type="entry name" value="STEROL-4-ALPHA-CARBOXYLATE 3-DEHYDROGENASE, DECARBOXYLATING"/>
    <property type="match status" value="1"/>
</dbReference>
<dbReference type="GO" id="GO:0016616">
    <property type="term" value="F:oxidoreductase activity, acting on the CH-OH group of donors, NAD or NADP as acceptor"/>
    <property type="evidence" value="ECO:0007669"/>
    <property type="project" value="TreeGrafter"/>
</dbReference>
<gene>
    <name evidence="4" type="ORF">WICANDRAFT_29850</name>
</gene>
<accession>A0A1E3P514</accession>
<evidence type="ECO:0000313" key="4">
    <source>
        <dbReference type="EMBL" id="ODQ60324.1"/>
    </source>
</evidence>
<dbReference type="FunFam" id="3.40.50.720:FF:000191">
    <property type="entry name" value="Methylglyoxal reductase (NADPH-dependent)"/>
    <property type="match status" value="1"/>
</dbReference>
<dbReference type="InterPro" id="IPR050425">
    <property type="entry name" value="NAD(P)_dehydrat-like"/>
</dbReference>
<reference evidence="4 5" key="1">
    <citation type="journal article" date="2016" name="Proc. Natl. Acad. Sci. U.S.A.">
        <title>Comparative genomics of biotechnologically important yeasts.</title>
        <authorList>
            <person name="Riley R."/>
            <person name="Haridas S."/>
            <person name="Wolfe K.H."/>
            <person name="Lopes M.R."/>
            <person name="Hittinger C.T."/>
            <person name="Goeker M."/>
            <person name="Salamov A.A."/>
            <person name="Wisecaver J.H."/>
            <person name="Long T.M."/>
            <person name="Calvey C.H."/>
            <person name="Aerts A.L."/>
            <person name="Barry K.W."/>
            <person name="Choi C."/>
            <person name="Clum A."/>
            <person name="Coughlan A.Y."/>
            <person name="Deshpande S."/>
            <person name="Douglass A.P."/>
            <person name="Hanson S.J."/>
            <person name="Klenk H.-P."/>
            <person name="LaButti K.M."/>
            <person name="Lapidus A."/>
            <person name="Lindquist E.A."/>
            <person name="Lipzen A.M."/>
            <person name="Meier-Kolthoff J.P."/>
            <person name="Ohm R.A."/>
            <person name="Otillar R.P."/>
            <person name="Pangilinan J.L."/>
            <person name="Peng Y."/>
            <person name="Rokas A."/>
            <person name="Rosa C.A."/>
            <person name="Scheuner C."/>
            <person name="Sibirny A.A."/>
            <person name="Slot J.C."/>
            <person name="Stielow J.B."/>
            <person name="Sun H."/>
            <person name="Kurtzman C.P."/>
            <person name="Blackwell M."/>
            <person name="Grigoriev I.V."/>
            <person name="Jeffries T.W."/>
        </authorList>
    </citation>
    <scope>NUCLEOTIDE SEQUENCE [LARGE SCALE GENOMIC DNA]</scope>
    <source>
        <strain evidence="5">ATCC 58044 / CBS 1984 / NCYC 433 / NRRL Y-366-8</strain>
    </source>
</reference>
<feature type="domain" description="NAD-dependent epimerase/dehydratase" evidence="3">
    <location>
        <begin position="7"/>
        <end position="266"/>
    </location>
</feature>
<organism evidence="4 5">
    <name type="scientific">Wickerhamomyces anomalus (strain ATCC 58044 / CBS 1984 / NCYC 433 / NRRL Y-366-8)</name>
    <name type="common">Yeast</name>
    <name type="synonym">Hansenula anomala</name>
    <dbReference type="NCBI Taxonomy" id="683960"/>
    <lineage>
        <taxon>Eukaryota</taxon>
        <taxon>Fungi</taxon>
        <taxon>Dikarya</taxon>
        <taxon>Ascomycota</taxon>
        <taxon>Saccharomycotina</taxon>
        <taxon>Saccharomycetes</taxon>
        <taxon>Phaffomycetales</taxon>
        <taxon>Wickerhamomycetaceae</taxon>
        <taxon>Wickerhamomyces</taxon>
    </lineage>
</organism>
<proteinExistence type="inferred from homology"/>